<organism evidence="3 4">
    <name type="scientific">Paracidovorax wautersii</name>
    <dbReference type="NCBI Taxonomy" id="1177982"/>
    <lineage>
        <taxon>Bacteria</taxon>
        <taxon>Pseudomonadati</taxon>
        <taxon>Pseudomonadota</taxon>
        <taxon>Betaproteobacteria</taxon>
        <taxon>Burkholderiales</taxon>
        <taxon>Comamonadaceae</taxon>
        <taxon>Paracidovorax</taxon>
    </lineage>
</organism>
<dbReference type="Gene3D" id="3.40.190.150">
    <property type="entry name" value="Bordetella uptake gene, domain 1"/>
    <property type="match status" value="1"/>
</dbReference>
<evidence type="ECO:0000313" key="3">
    <source>
        <dbReference type="EMBL" id="KAF1017927.1"/>
    </source>
</evidence>
<dbReference type="Proteomes" id="UP000461670">
    <property type="component" value="Unassembled WGS sequence"/>
</dbReference>
<dbReference type="PANTHER" id="PTHR42928:SF5">
    <property type="entry name" value="BLR1237 PROTEIN"/>
    <property type="match status" value="1"/>
</dbReference>
<evidence type="ECO:0000256" key="1">
    <source>
        <dbReference type="ARBA" id="ARBA00006987"/>
    </source>
</evidence>
<dbReference type="PIRSF" id="PIRSF017082">
    <property type="entry name" value="YflP"/>
    <property type="match status" value="1"/>
</dbReference>
<comment type="similarity">
    <text evidence="1">Belongs to the UPF0065 (bug) family.</text>
</comment>
<evidence type="ECO:0008006" key="5">
    <source>
        <dbReference type="Google" id="ProtNLM"/>
    </source>
</evidence>
<dbReference type="EMBL" id="WNDQ01000102">
    <property type="protein sequence ID" value="KAF1017927.1"/>
    <property type="molecule type" value="Genomic_DNA"/>
</dbReference>
<dbReference type="Gene3D" id="3.40.190.10">
    <property type="entry name" value="Periplasmic binding protein-like II"/>
    <property type="match status" value="1"/>
</dbReference>
<dbReference type="Pfam" id="PF03401">
    <property type="entry name" value="TctC"/>
    <property type="match status" value="1"/>
</dbReference>
<evidence type="ECO:0000256" key="2">
    <source>
        <dbReference type="SAM" id="SignalP"/>
    </source>
</evidence>
<accession>A0A7V8FKE6</accession>
<reference evidence="4" key="1">
    <citation type="journal article" date="2020" name="MBio">
        <title>Horizontal gene transfer to a defensive symbiont with a reduced genome amongst a multipartite beetle microbiome.</title>
        <authorList>
            <person name="Waterworth S.C."/>
            <person name="Florez L.V."/>
            <person name="Rees E.R."/>
            <person name="Hertweck C."/>
            <person name="Kaltenpoth M."/>
            <person name="Kwan J.C."/>
        </authorList>
    </citation>
    <scope>NUCLEOTIDE SEQUENCE [LARGE SCALE GENOMIC DNA]</scope>
</reference>
<comment type="caution">
    <text evidence="3">The sequence shown here is derived from an EMBL/GenBank/DDBJ whole genome shotgun (WGS) entry which is preliminary data.</text>
</comment>
<sequence length="316" mass="33149">MRSRTLIGTLALMLAGLANAAPAQPFPGQEPLQLVVPFAAGGAVDTMARAFARGLSTQLGQQAIVLNKDGAGGTIGFWQVARAKPDGHVLAFGPSTPVTAGHLLSGGPKYDQFVPVCQTHENIMAVIVRENSPARSIQQLLALAKEQPGKISYGHAGQGTVPHLSMESFAGGVGLSFNAIAYRGDGPMVNDLMGGQLDAGVSSIAAAAKNNPRLRVLALFAGQRQPGWPDVPVMSEVGRTPLAPGLNGLWAPKGTSAEAIAVLEKACDAIVQSDEFRQTADALSQRPVFLSSKQYLQRVANDYTVLEKTIHTLNLK</sequence>
<name>A0A7V8FKE6_9BURK</name>
<feature type="chain" id="PRO_5031456199" description="Tripartite-type tricarboxylate transporter, receptor component TctC" evidence="2">
    <location>
        <begin position="21"/>
        <end position="316"/>
    </location>
</feature>
<dbReference type="PANTHER" id="PTHR42928">
    <property type="entry name" value="TRICARBOXYLATE-BINDING PROTEIN"/>
    <property type="match status" value="1"/>
</dbReference>
<dbReference type="InterPro" id="IPR042100">
    <property type="entry name" value="Bug_dom1"/>
</dbReference>
<gene>
    <name evidence="3" type="ORF">GAK30_03826</name>
</gene>
<dbReference type="AlphaFoldDB" id="A0A7V8FKE6"/>
<evidence type="ECO:0000313" key="4">
    <source>
        <dbReference type="Proteomes" id="UP000461670"/>
    </source>
</evidence>
<dbReference type="CDD" id="cd07012">
    <property type="entry name" value="PBP2_Bug_TTT"/>
    <property type="match status" value="1"/>
</dbReference>
<feature type="signal peptide" evidence="2">
    <location>
        <begin position="1"/>
        <end position="20"/>
    </location>
</feature>
<proteinExistence type="inferred from homology"/>
<dbReference type="SUPFAM" id="SSF53850">
    <property type="entry name" value="Periplasmic binding protein-like II"/>
    <property type="match status" value="1"/>
</dbReference>
<keyword evidence="2" id="KW-0732">Signal</keyword>
<dbReference type="InterPro" id="IPR005064">
    <property type="entry name" value="BUG"/>
</dbReference>
<protein>
    <recommendedName>
        <fullName evidence="5">Tripartite-type tricarboxylate transporter, receptor component TctC</fullName>
    </recommendedName>
</protein>